<protein>
    <recommendedName>
        <fullName evidence="4">Chitin-binding type-2 domain-containing protein</fullName>
    </recommendedName>
</protein>
<dbReference type="Proteomes" id="UP000325395">
    <property type="component" value="Unassembled WGS sequence"/>
</dbReference>
<gene>
    <name evidence="2" type="ORF">BDV36DRAFT_248660</name>
</gene>
<name>A0ABQ6WVE7_9EURO</name>
<reference evidence="2 3" key="1">
    <citation type="submission" date="2019-04" db="EMBL/GenBank/DDBJ databases">
        <authorList>
            <consortium name="DOE Joint Genome Institute"/>
            <person name="Mondo S."/>
            <person name="Kjaerbolling I."/>
            <person name="Vesth T."/>
            <person name="Frisvad J.C."/>
            <person name="Nybo J.L."/>
            <person name="Theobald S."/>
            <person name="Kildgaard S."/>
            <person name="Isbrandt T."/>
            <person name="Kuo A."/>
            <person name="Sato A."/>
            <person name="Lyhne E.K."/>
            <person name="Kogle M.E."/>
            <person name="Wiebenga A."/>
            <person name="Kun R.S."/>
            <person name="Lubbers R.J."/>
            <person name="Makela M.R."/>
            <person name="Barry K."/>
            <person name="Chovatia M."/>
            <person name="Clum A."/>
            <person name="Daum C."/>
            <person name="Haridas S."/>
            <person name="He G."/>
            <person name="LaButti K."/>
            <person name="Lipzen A."/>
            <person name="Riley R."/>
            <person name="Salamov A."/>
            <person name="Simmons B.A."/>
            <person name="Magnuson J.K."/>
            <person name="Henrissat B."/>
            <person name="Mortensen U.H."/>
            <person name="Larsen T.O."/>
            <person name="Devries R.P."/>
            <person name="Grigoriev I.V."/>
            <person name="Machida M."/>
            <person name="Baker S.E."/>
            <person name="Andersen M.R."/>
            <person name="Cantor M.N."/>
            <person name="Hua S.X."/>
        </authorList>
    </citation>
    <scope>NUCLEOTIDE SEQUENCE [LARGE SCALE GENOMIC DNA]</scope>
    <source>
        <strain evidence="2 3">CBS 117616</strain>
    </source>
</reference>
<feature type="chain" id="PRO_5046809771" description="Chitin-binding type-2 domain-containing protein" evidence="1">
    <location>
        <begin position="18"/>
        <end position="100"/>
    </location>
</feature>
<evidence type="ECO:0000313" key="3">
    <source>
        <dbReference type="Proteomes" id="UP000325395"/>
    </source>
</evidence>
<dbReference type="EMBL" id="ML735704">
    <property type="protein sequence ID" value="KAE8421076.1"/>
    <property type="molecule type" value="Genomic_DNA"/>
</dbReference>
<accession>A0ABQ6WVE7</accession>
<feature type="non-terminal residue" evidence="2">
    <location>
        <position position="1"/>
    </location>
</feature>
<keyword evidence="3" id="KW-1185">Reference proteome</keyword>
<proteinExistence type="predicted"/>
<evidence type="ECO:0008006" key="4">
    <source>
        <dbReference type="Google" id="ProtNLM"/>
    </source>
</evidence>
<sequence length="100" mass="10943">SLSLSLSLCVCVCLCVCVFVYTCFVPPFPFPFITTVEPFQEAASCTGALVQCEKESPHYKFISYCPWTITTFNYDCIVRIPSAFARCPASSSEAGYAPIG</sequence>
<organism evidence="2 3">
    <name type="scientific">Aspergillus pseudocaelatus</name>
    <dbReference type="NCBI Taxonomy" id="1825620"/>
    <lineage>
        <taxon>Eukaryota</taxon>
        <taxon>Fungi</taxon>
        <taxon>Dikarya</taxon>
        <taxon>Ascomycota</taxon>
        <taxon>Pezizomycotina</taxon>
        <taxon>Eurotiomycetes</taxon>
        <taxon>Eurotiomycetidae</taxon>
        <taxon>Eurotiales</taxon>
        <taxon>Aspergillaceae</taxon>
        <taxon>Aspergillus</taxon>
        <taxon>Aspergillus subgen. Circumdati</taxon>
    </lineage>
</organism>
<evidence type="ECO:0000313" key="2">
    <source>
        <dbReference type="EMBL" id="KAE8421076.1"/>
    </source>
</evidence>
<feature type="signal peptide" evidence="1">
    <location>
        <begin position="1"/>
        <end position="17"/>
    </location>
</feature>
<evidence type="ECO:0000256" key="1">
    <source>
        <dbReference type="SAM" id="SignalP"/>
    </source>
</evidence>
<keyword evidence="1" id="KW-0732">Signal</keyword>